<dbReference type="PRINTS" id="PR00511">
    <property type="entry name" value="TEKTIN"/>
</dbReference>
<dbReference type="InterPro" id="IPR000435">
    <property type="entry name" value="Tektins"/>
</dbReference>
<dbReference type="InterPro" id="IPR048256">
    <property type="entry name" value="Tektin-like"/>
</dbReference>
<dbReference type="AlphaFoldDB" id="A0A8X6L367"/>
<keyword evidence="3" id="KW-0963">Cytoplasm</keyword>
<dbReference type="GO" id="GO:0060271">
    <property type="term" value="P:cilium assembly"/>
    <property type="evidence" value="ECO:0007669"/>
    <property type="project" value="UniProtKB-UniRule"/>
</dbReference>
<evidence type="ECO:0000256" key="1">
    <source>
        <dbReference type="ARBA" id="ARBA00004611"/>
    </source>
</evidence>
<feature type="coiled-coil region" evidence="11">
    <location>
        <begin position="347"/>
        <end position="395"/>
    </location>
</feature>
<dbReference type="Proteomes" id="UP000887116">
    <property type="component" value="Unassembled WGS sequence"/>
</dbReference>
<comment type="similarity">
    <text evidence="2 10">Belongs to the tektin family.</text>
</comment>
<name>A0A8X6L367_TRICU</name>
<evidence type="ECO:0000256" key="11">
    <source>
        <dbReference type="SAM" id="Coils"/>
    </source>
</evidence>
<dbReference type="GO" id="GO:0005634">
    <property type="term" value="C:nucleus"/>
    <property type="evidence" value="ECO:0007669"/>
    <property type="project" value="TreeGrafter"/>
</dbReference>
<keyword evidence="7" id="KW-0206">Cytoskeleton</keyword>
<evidence type="ECO:0000256" key="7">
    <source>
        <dbReference type="ARBA" id="ARBA00023212"/>
    </source>
</evidence>
<evidence type="ECO:0000256" key="6">
    <source>
        <dbReference type="ARBA" id="ARBA00023069"/>
    </source>
</evidence>
<keyword evidence="13" id="KW-1185">Reference proteome</keyword>
<evidence type="ECO:0000256" key="3">
    <source>
        <dbReference type="ARBA" id="ARBA00022490"/>
    </source>
</evidence>
<comment type="subcellular location">
    <subcellularLocation>
        <location evidence="10">Cytoplasm</location>
        <location evidence="10">Cytoskeleton</location>
        <location evidence="10">Cilium axoneme</location>
    </subcellularLocation>
    <subcellularLocation>
        <location evidence="1">Cytoplasm</location>
        <location evidence="1">Cytoskeleton</location>
        <location evidence="1">Flagellum axoneme</location>
    </subcellularLocation>
</comment>
<accession>A0A8X6L367</accession>
<organism evidence="12 13">
    <name type="scientific">Trichonephila clavata</name>
    <name type="common">Joro spider</name>
    <name type="synonym">Nephila clavata</name>
    <dbReference type="NCBI Taxonomy" id="2740835"/>
    <lineage>
        <taxon>Eukaryota</taxon>
        <taxon>Metazoa</taxon>
        <taxon>Ecdysozoa</taxon>
        <taxon>Arthropoda</taxon>
        <taxon>Chelicerata</taxon>
        <taxon>Arachnida</taxon>
        <taxon>Araneae</taxon>
        <taxon>Araneomorphae</taxon>
        <taxon>Entelegynae</taxon>
        <taxon>Araneoidea</taxon>
        <taxon>Nephilidae</taxon>
        <taxon>Trichonephila</taxon>
    </lineage>
</organism>
<reference evidence="12" key="1">
    <citation type="submission" date="2020-07" db="EMBL/GenBank/DDBJ databases">
        <title>Multicomponent nature underlies the extraordinary mechanical properties of spider dragline silk.</title>
        <authorList>
            <person name="Kono N."/>
            <person name="Nakamura H."/>
            <person name="Mori M."/>
            <person name="Yoshida Y."/>
            <person name="Ohtoshi R."/>
            <person name="Malay A.D."/>
            <person name="Moran D.A.P."/>
            <person name="Tomita M."/>
            <person name="Numata K."/>
            <person name="Arakawa K."/>
        </authorList>
    </citation>
    <scope>NUCLEOTIDE SEQUENCE</scope>
</reference>
<comment type="function">
    <text evidence="9">Microtubule inner protein (MIP) part of the dynein-decorated doublet microtubules (DMTs) in cilia and flagellar axoneme. Forms filamentous polymers in the walls of ciliary and flagellar microtubules.</text>
</comment>
<proteinExistence type="inferred from homology"/>
<dbReference type="EMBL" id="BMAO01013974">
    <property type="protein sequence ID" value="GFQ92088.1"/>
    <property type="molecule type" value="Genomic_DNA"/>
</dbReference>
<keyword evidence="8 10" id="KW-0966">Cell projection</keyword>
<dbReference type="Pfam" id="PF03148">
    <property type="entry name" value="Tektin"/>
    <property type="match status" value="1"/>
</dbReference>
<evidence type="ECO:0000256" key="5">
    <source>
        <dbReference type="ARBA" id="ARBA00023054"/>
    </source>
</evidence>
<protein>
    <recommendedName>
        <fullName evidence="10">Tektin</fullName>
    </recommendedName>
</protein>
<gene>
    <name evidence="12" type="primary">TEKT1</name>
    <name evidence="12" type="ORF">TNCT_109651</name>
</gene>
<evidence type="ECO:0000313" key="12">
    <source>
        <dbReference type="EMBL" id="GFQ92088.1"/>
    </source>
</evidence>
<sequence length="415" mass="49166">MAMSASKFRTPGFPHSKFLQHSDHDWKFNNTYQYNLADSDCSKSESVVVESERLCQETHERIEKYKTQVERKFDQRIADVDYWRQEGDKYIAKLQDCLDKLAHLKTRLKKAEENCKEPILACKKAMMERDKRLGVDMVQDKPQMEIQKYHVFLEDVFTILDKTIQEVEDQMISDRAAKQRLLRDVTDKQAALEIDTHASSCRPENLASKAFKFDPQLMIPEKASLTLADWERTTRHNIEKAEREVKNSWDFIPRVEEILARTYSDLTRQRLTVINALNDRIKELFEAQKNLEQRLARIQKQVLDIENTILKLDQSMDRKYPSIELASNRMEGRRQRPRHELCRDMVDVELEEEVRNLSLTLHQLKKQKSEAQEMLRKLEQTRLALQKDIEIKKNSIYIDQEHCLNVFANVNHIHH</sequence>
<keyword evidence="6 10" id="KW-0969">Cilium</keyword>
<dbReference type="OrthoDB" id="6417435at2759"/>
<evidence type="ECO:0000256" key="10">
    <source>
        <dbReference type="RuleBase" id="RU367040"/>
    </source>
</evidence>
<dbReference type="PANTHER" id="PTHR19960:SF25">
    <property type="entry name" value="TEKTIN-1"/>
    <property type="match status" value="1"/>
</dbReference>
<evidence type="ECO:0000256" key="9">
    <source>
        <dbReference type="ARBA" id="ARBA00045224"/>
    </source>
</evidence>
<dbReference type="GO" id="GO:0005930">
    <property type="term" value="C:axoneme"/>
    <property type="evidence" value="ECO:0007669"/>
    <property type="project" value="UniProtKB-SubCell"/>
</dbReference>
<keyword evidence="5 11" id="KW-0175">Coiled coil</keyword>
<keyword evidence="4 10" id="KW-0282">Flagellum</keyword>
<dbReference type="GO" id="GO:0060294">
    <property type="term" value="P:cilium movement involved in cell motility"/>
    <property type="evidence" value="ECO:0007669"/>
    <property type="project" value="UniProtKB-UniRule"/>
</dbReference>
<evidence type="ECO:0000256" key="2">
    <source>
        <dbReference type="ARBA" id="ARBA00007209"/>
    </source>
</evidence>
<evidence type="ECO:0000313" key="13">
    <source>
        <dbReference type="Proteomes" id="UP000887116"/>
    </source>
</evidence>
<feature type="coiled-coil region" evidence="11">
    <location>
        <begin position="274"/>
        <end position="308"/>
    </location>
</feature>
<dbReference type="GO" id="GO:0015630">
    <property type="term" value="C:microtubule cytoskeleton"/>
    <property type="evidence" value="ECO:0007669"/>
    <property type="project" value="UniProtKB-UniRule"/>
</dbReference>
<evidence type="ECO:0000256" key="4">
    <source>
        <dbReference type="ARBA" id="ARBA00022846"/>
    </source>
</evidence>
<comment type="caution">
    <text evidence="12">The sequence shown here is derived from an EMBL/GenBank/DDBJ whole genome shotgun (WGS) entry which is preliminary data.</text>
</comment>
<evidence type="ECO:0000256" key="8">
    <source>
        <dbReference type="ARBA" id="ARBA00023273"/>
    </source>
</evidence>
<dbReference type="PANTHER" id="PTHR19960">
    <property type="entry name" value="TEKTIN"/>
    <property type="match status" value="1"/>
</dbReference>